<name>A0A4P9YMB8_ROZAC</name>
<dbReference type="Proteomes" id="UP000281549">
    <property type="component" value="Unassembled WGS sequence"/>
</dbReference>
<reference evidence="2" key="1">
    <citation type="journal article" date="2018" name="Nat. Microbiol.">
        <title>Leveraging single-cell genomics to expand the fungal tree of life.</title>
        <authorList>
            <person name="Ahrendt S.R."/>
            <person name="Quandt C.A."/>
            <person name="Ciobanu D."/>
            <person name="Clum A."/>
            <person name="Salamov A."/>
            <person name="Andreopoulos B."/>
            <person name="Cheng J.F."/>
            <person name="Woyke T."/>
            <person name="Pelin A."/>
            <person name="Henrissat B."/>
            <person name="Reynolds N.K."/>
            <person name="Benny G.L."/>
            <person name="Smith M.E."/>
            <person name="James T.Y."/>
            <person name="Grigoriev I.V."/>
        </authorList>
    </citation>
    <scope>NUCLEOTIDE SEQUENCE [LARGE SCALE GENOMIC DNA]</scope>
    <source>
        <strain evidence="2">CSF55</strain>
    </source>
</reference>
<dbReference type="AlphaFoldDB" id="A0A4P9YMB8"/>
<gene>
    <name evidence="1" type="ORF">ROZALSC1DRAFT_21502</name>
</gene>
<evidence type="ECO:0000313" key="2">
    <source>
        <dbReference type="Proteomes" id="UP000281549"/>
    </source>
</evidence>
<protein>
    <submittedName>
        <fullName evidence="1">Uncharacterized protein</fullName>
    </submittedName>
</protein>
<proteinExistence type="predicted"/>
<sequence>MIFTLWQTNLEHVHSFTRLVLSLADEFNLTLQTLINHLFELPKIYFNEARFNQFIALKYYNAYRIMNSFYKHNIINAQFIIEQLLLLKNQSSYNEISATAYRILSDGIIFPPNVQISELN</sequence>
<evidence type="ECO:0000313" key="1">
    <source>
        <dbReference type="EMBL" id="RKP20322.1"/>
    </source>
</evidence>
<organism evidence="1 2">
    <name type="scientific">Rozella allomycis (strain CSF55)</name>
    <dbReference type="NCBI Taxonomy" id="988480"/>
    <lineage>
        <taxon>Eukaryota</taxon>
        <taxon>Fungi</taxon>
        <taxon>Fungi incertae sedis</taxon>
        <taxon>Cryptomycota</taxon>
        <taxon>Cryptomycota incertae sedis</taxon>
        <taxon>Rozella</taxon>
    </lineage>
</organism>
<accession>A0A4P9YMB8</accession>
<dbReference type="EMBL" id="ML005082">
    <property type="protein sequence ID" value="RKP20322.1"/>
    <property type="molecule type" value="Genomic_DNA"/>
</dbReference>